<dbReference type="STRING" id="880724.Metig_1373"/>
<organism evidence="2">
    <name type="scientific">Methanotorris igneus (strain DSM 5666 / JCM 11834 / Kol 5)</name>
    <dbReference type="NCBI Taxonomy" id="880724"/>
    <lineage>
        <taxon>Archaea</taxon>
        <taxon>Methanobacteriati</taxon>
        <taxon>Methanobacteriota</taxon>
        <taxon>Methanomada group</taxon>
        <taxon>Methanococci</taxon>
        <taxon>Methanococcales</taxon>
        <taxon>Methanocaldococcaceae</taxon>
        <taxon>Methanotorris</taxon>
    </lineage>
</organism>
<dbReference type="OrthoDB" id="383695at2157"/>
<dbReference type="RefSeq" id="WP_013799504.1">
    <property type="nucleotide sequence ID" value="NC_015562.1"/>
</dbReference>
<protein>
    <submittedName>
        <fullName evidence="1">Uncharacterized protein</fullName>
    </submittedName>
</protein>
<accession>F6BF38</accession>
<dbReference type="KEGG" id="mig:Metig_1373"/>
<dbReference type="AlphaFoldDB" id="F6BF38"/>
<dbReference type="HOGENOM" id="CLU_2447689_0_0_2"/>
<dbReference type="EMBL" id="CP002737">
    <property type="protein sequence ID" value="AEF96908.1"/>
    <property type="molecule type" value="Genomic_DNA"/>
</dbReference>
<gene>
    <name evidence="1" type="ordered locus">Metig_1373</name>
</gene>
<dbReference type="GeneID" id="10644238"/>
<proteinExistence type="predicted"/>
<reference evidence="1 2" key="1">
    <citation type="submission" date="2011-05" db="EMBL/GenBank/DDBJ databases">
        <title>Complete sequence of Methanotorris igneus Kol 5.</title>
        <authorList>
            <consortium name="US DOE Joint Genome Institute"/>
            <person name="Lucas S."/>
            <person name="Han J."/>
            <person name="Lapidus A."/>
            <person name="Cheng J.-F."/>
            <person name="Goodwin L."/>
            <person name="Pitluck S."/>
            <person name="Peters L."/>
            <person name="Mikhailova N."/>
            <person name="Chertkov O."/>
            <person name="Han C."/>
            <person name="Tapia R."/>
            <person name="Land M."/>
            <person name="Hauser L."/>
            <person name="Kyrpides N."/>
            <person name="Ivanova N."/>
            <person name="Pagani I."/>
            <person name="Sieprawska-Lupa M."/>
            <person name="Whitman W."/>
            <person name="Woyke T."/>
        </authorList>
    </citation>
    <scope>NUCLEOTIDE SEQUENCE [LARGE SCALE GENOMIC DNA]</scope>
    <source>
        <strain evidence="2">DSM 5666 / JCM 11834 / Kol 5</strain>
    </source>
</reference>
<dbReference type="Proteomes" id="UP000009227">
    <property type="component" value="Chromosome"/>
</dbReference>
<keyword evidence="2" id="KW-1185">Reference proteome</keyword>
<name>F6BF38_METIK</name>
<evidence type="ECO:0000313" key="1">
    <source>
        <dbReference type="EMBL" id="AEF96908.1"/>
    </source>
</evidence>
<sequence>MKKYKNNELLWIFAIPAIILTPNVGLGLKVDDPMEHFVGTPAHKPCDEIGEAKGANVENKNNYFLILKLNLTEVTNIANKNRRFGYAKV</sequence>
<evidence type="ECO:0000313" key="2">
    <source>
        <dbReference type="Proteomes" id="UP000009227"/>
    </source>
</evidence>